<gene>
    <name evidence="3" type="ORF">MNBD_GAMMA15-1919</name>
</gene>
<evidence type="ECO:0008006" key="4">
    <source>
        <dbReference type="Google" id="ProtNLM"/>
    </source>
</evidence>
<name>A0A3B0Y330_9ZZZZ</name>
<sequence>MINVMNNNTSAPQKKSGRFDWLHVSLLVILAILVTVAATAWGVKTYLFPDEFQPVTLSQKEEQVLERKLDWLGGIPGRRSETSTAHAHTKQQPLEPEPYNEKGAKREINFSEKEINALLAKNTDLAHKLAIDLSDDLISAKLLIPVDPDFPVLGGKIIRARAGLKLAYQKSRPVVVLQGISIMGTPLPNAWMGGIKNVDLINEFGESEGFWKAFADGIDYVRVEDGKLTVKLRE</sequence>
<feature type="compositionally biased region" description="Polar residues" evidence="1">
    <location>
        <begin position="82"/>
        <end position="92"/>
    </location>
</feature>
<evidence type="ECO:0000313" key="3">
    <source>
        <dbReference type="EMBL" id="VAW75108.1"/>
    </source>
</evidence>
<evidence type="ECO:0000256" key="1">
    <source>
        <dbReference type="SAM" id="MobiDB-lite"/>
    </source>
</evidence>
<feature type="transmembrane region" description="Helical" evidence="2">
    <location>
        <begin position="21"/>
        <end position="43"/>
    </location>
</feature>
<dbReference type="EMBL" id="UOFN01000046">
    <property type="protein sequence ID" value="VAW75108.1"/>
    <property type="molecule type" value="Genomic_DNA"/>
</dbReference>
<organism evidence="3">
    <name type="scientific">hydrothermal vent metagenome</name>
    <dbReference type="NCBI Taxonomy" id="652676"/>
    <lineage>
        <taxon>unclassified sequences</taxon>
        <taxon>metagenomes</taxon>
        <taxon>ecological metagenomes</taxon>
    </lineage>
</organism>
<keyword evidence="2" id="KW-0812">Transmembrane</keyword>
<accession>A0A3B0Y330</accession>
<reference evidence="3" key="1">
    <citation type="submission" date="2018-06" db="EMBL/GenBank/DDBJ databases">
        <authorList>
            <person name="Zhirakovskaya E."/>
        </authorList>
    </citation>
    <scope>NUCLEOTIDE SEQUENCE</scope>
</reference>
<evidence type="ECO:0000256" key="2">
    <source>
        <dbReference type="SAM" id="Phobius"/>
    </source>
</evidence>
<feature type="region of interest" description="Disordered" evidence="1">
    <location>
        <begin position="75"/>
        <end position="100"/>
    </location>
</feature>
<proteinExistence type="predicted"/>
<protein>
    <recommendedName>
        <fullName evidence="4">Arginine N-succinyltransferase</fullName>
    </recommendedName>
</protein>
<dbReference type="AlphaFoldDB" id="A0A3B0Y330"/>
<keyword evidence="2" id="KW-0472">Membrane</keyword>
<keyword evidence="2" id="KW-1133">Transmembrane helix</keyword>